<evidence type="ECO:0000256" key="1">
    <source>
        <dbReference type="SAM" id="MobiDB-lite"/>
    </source>
</evidence>
<dbReference type="EMBL" id="ML210281">
    <property type="protein sequence ID" value="TFK21025.1"/>
    <property type="molecule type" value="Genomic_DNA"/>
</dbReference>
<feature type="compositionally biased region" description="Polar residues" evidence="1">
    <location>
        <begin position="83"/>
        <end position="94"/>
    </location>
</feature>
<reference evidence="2 3" key="1">
    <citation type="journal article" date="2019" name="Nat. Ecol. Evol.">
        <title>Megaphylogeny resolves global patterns of mushroom evolution.</title>
        <authorList>
            <person name="Varga T."/>
            <person name="Krizsan K."/>
            <person name="Foldi C."/>
            <person name="Dima B."/>
            <person name="Sanchez-Garcia M."/>
            <person name="Sanchez-Ramirez S."/>
            <person name="Szollosi G.J."/>
            <person name="Szarkandi J.G."/>
            <person name="Papp V."/>
            <person name="Albert L."/>
            <person name="Andreopoulos W."/>
            <person name="Angelini C."/>
            <person name="Antonin V."/>
            <person name="Barry K.W."/>
            <person name="Bougher N.L."/>
            <person name="Buchanan P."/>
            <person name="Buyck B."/>
            <person name="Bense V."/>
            <person name="Catcheside P."/>
            <person name="Chovatia M."/>
            <person name="Cooper J."/>
            <person name="Damon W."/>
            <person name="Desjardin D."/>
            <person name="Finy P."/>
            <person name="Geml J."/>
            <person name="Haridas S."/>
            <person name="Hughes K."/>
            <person name="Justo A."/>
            <person name="Karasinski D."/>
            <person name="Kautmanova I."/>
            <person name="Kiss B."/>
            <person name="Kocsube S."/>
            <person name="Kotiranta H."/>
            <person name="LaButti K.M."/>
            <person name="Lechner B.E."/>
            <person name="Liimatainen K."/>
            <person name="Lipzen A."/>
            <person name="Lukacs Z."/>
            <person name="Mihaltcheva S."/>
            <person name="Morgado L.N."/>
            <person name="Niskanen T."/>
            <person name="Noordeloos M.E."/>
            <person name="Ohm R.A."/>
            <person name="Ortiz-Santana B."/>
            <person name="Ovrebo C."/>
            <person name="Racz N."/>
            <person name="Riley R."/>
            <person name="Savchenko A."/>
            <person name="Shiryaev A."/>
            <person name="Soop K."/>
            <person name="Spirin V."/>
            <person name="Szebenyi C."/>
            <person name="Tomsovsky M."/>
            <person name="Tulloss R.E."/>
            <person name="Uehling J."/>
            <person name="Grigoriev I.V."/>
            <person name="Vagvolgyi C."/>
            <person name="Papp T."/>
            <person name="Martin F.M."/>
            <person name="Miettinen O."/>
            <person name="Hibbett D.S."/>
            <person name="Nagy L.G."/>
        </authorList>
    </citation>
    <scope>NUCLEOTIDE SEQUENCE [LARGE SCALE GENOMIC DNA]</scope>
    <source>
        <strain evidence="2 3">CBS 121175</strain>
    </source>
</reference>
<keyword evidence="3" id="KW-1185">Reference proteome</keyword>
<feature type="compositionally biased region" description="Low complexity" evidence="1">
    <location>
        <begin position="605"/>
        <end position="621"/>
    </location>
</feature>
<evidence type="ECO:0000313" key="3">
    <source>
        <dbReference type="Proteomes" id="UP000307440"/>
    </source>
</evidence>
<feature type="compositionally biased region" description="Low complexity" evidence="1">
    <location>
        <begin position="732"/>
        <end position="744"/>
    </location>
</feature>
<accession>A0A5C3KM16</accession>
<feature type="compositionally biased region" description="Low complexity" evidence="1">
    <location>
        <begin position="97"/>
        <end position="110"/>
    </location>
</feature>
<feature type="compositionally biased region" description="Low complexity" evidence="1">
    <location>
        <begin position="752"/>
        <end position="762"/>
    </location>
</feature>
<feature type="compositionally biased region" description="Pro residues" evidence="1">
    <location>
        <begin position="32"/>
        <end position="48"/>
    </location>
</feature>
<proteinExistence type="predicted"/>
<feature type="compositionally biased region" description="Polar residues" evidence="1">
    <location>
        <begin position="684"/>
        <end position="693"/>
    </location>
</feature>
<feature type="compositionally biased region" description="Low complexity" evidence="1">
    <location>
        <begin position="285"/>
        <end position="301"/>
    </location>
</feature>
<sequence>MSSRKTPVPLLIDAFPAPPSHIPLTPSASHFNPPPSRPPSVPLPPVPGPSRLSDADTLQFLLSSSRSRRSSKYSLAASDNNRDSIISTSSSTHGVVSPPISFRRPSPRTSLASSVANRPSIAFSIDEEDESVSRNAILRDVASPMLPVSDDEPEVSPRRRRRRHQANESISEIDMRDILGAASGEDEEAGMPLSKSAGSEKKQLSTSHSRKSSLAYLKFDNPDDHHFHSRSQSISSAHSIPKPLSLSPSPSILDSYNDLASASTSTLRSSSMANIRAASSPESPAPVTKSPPKSKKTYPNTLSSSTATMPRVPPRSPSPDIDTIIQSTPKPSRSFSSSANGKRSRATSLRSVKSMKNVSPPVDEFGVLPVPLRLSKSTIGKKSSSHSFDPDQSLDYIVSGVWQSHPEEDDDKLRALERELENSGNLHTPLPHLMVRHGLLSSHSKLLSQAESRASTPLYGVDGRPGSTMSVNSIATKSGVIKDERDTPMRRVRHRDGRLLRGGIGLTTGLGWSDSEDEDSPSPLTKRISTLNLARRSSASSFFAAPSSAQRPHPLSRSYSSGTLFGDGIGEYEEDSMKDTSDWALRQGRSPPRSNPPTAWQRKMSGASTSTRTSVASSGGRLSIASSGGRLSVASTGSAFSLEVTSPEDGSMRSSPHRKRRLRESASSGESAFNRRSGDDSLIGTPSTASTLSIPLPVTPQHEHQVPVHIDSAKKQYLDKDKSLPPLPGVLKKPSTKSSTPASKMTFPRARTFSSTSSSNSTPIAVHSTPVNVRPLQLPRQVRAATRGDRPAVPVSSVSSSRPASQVEMVTSPTKPKPRTGTGMITPHMYVDLVTVYVFSLNACHELAKWQGLDSSHRSKAGKASEIYKGQVNYKVSPVRYSVLPPSNNSLGHRTEICCGDLVLISMPGSEHTDAPWSPIQNK</sequence>
<feature type="compositionally biased region" description="Low complexity" evidence="1">
    <location>
        <begin position="327"/>
        <end position="338"/>
    </location>
</feature>
<name>A0A5C3KM16_COPMA</name>
<protein>
    <submittedName>
        <fullName evidence="2">Uncharacterized protein</fullName>
    </submittedName>
</protein>
<feature type="region of interest" description="Disordered" evidence="1">
    <location>
        <begin position="223"/>
        <end position="242"/>
    </location>
</feature>
<feature type="region of interest" description="Disordered" evidence="1">
    <location>
        <begin position="271"/>
        <end position="352"/>
    </location>
</feature>
<feature type="region of interest" description="Disordered" evidence="1">
    <location>
        <begin position="784"/>
        <end position="821"/>
    </location>
</feature>
<feature type="region of interest" description="Disordered" evidence="1">
    <location>
        <begin position="720"/>
        <end position="766"/>
    </location>
</feature>
<feature type="region of interest" description="Disordered" evidence="1">
    <location>
        <begin position="143"/>
        <end position="209"/>
    </location>
</feature>
<dbReference type="AlphaFoldDB" id="A0A5C3KM16"/>
<dbReference type="STRING" id="230819.A0A5C3KM16"/>
<feature type="compositionally biased region" description="Low complexity" evidence="1">
    <location>
        <begin position="230"/>
        <end position="242"/>
    </location>
</feature>
<organism evidence="2 3">
    <name type="scientific">Coprinopsis marcescibilis</name>
    <name type="common">Agaric fungus</name>
    <name type="synonym">Psathyrella marcescibilis</name>
    <dbReference type="NCBI Taxonomy" id="230819"/>
    <lineage>
        <taxon>Eukaryota</taxon>
        <taxon>Fungi</taxon>
        <taxon>Dikarya</taxon>
        <taxon>Basidiomycota</taxon>
        <taxon>Agaricomycotina</taxon>
        <taxon>Agaricomycetes</taxon>
        <taxon>Agaricomycetidae</taxon>
        <taxon>Agaricales</taxon>
        <taxon>Agaricineae</taxon>
        <taxon>Psathyrellaceae</taxon>
        <taxon>Coprinopsis</taxon>
    </lineage>
</organism>
<evidence type="ECO:0000313" key="2">
    <source>
        <dbReference type="EMBL" id="TFK21025.1"/>
    </source>
</evidence>
<gene>
    <name evidence="2" type="ORF">FA15DRAFT_682284</name>
</gene>
<dbReference type="Proteomes" id="UP000307440">
    <property type="component" value="Unassembled WGS sequence"/>
</dbReference>
<dbReference type="OrthoDB" id="3064136at2759"/>
<feature type="region of interest" description="Disordered" evidence="1">
    <location>
        <begin position="1"/>
        <end position="113"/>
    </location>
</feature>
<feature type="region of interest" description="Disordered" evidence="1">
    <location>
        <begin position="542"/>
        <end position="695"/>
    </location>
</feature>
<feature type="compositionally biased region" description="Low complexity" evidence="1">
    <location>
        <begin position="791"/>
        <end position="805"/>
    </location>
</feature>